<dbReference type="Proteomes" id="UP000317043">
    <property type="component" value="Unassembled WGS sequence"/>
</dbReference>
<dbReference type="PROSITE" id="PS50921">
    <property type="entry name" value="ANTAR"/>
    <property type="match status" value="1"/>
</dbReference>
<sequence length="761" mass="80758">MNHDGAPEHDSIEALSNAVTQLRAERDGLRAAMRHRAVIEQAKGILANRFAVTPDDAFGRLAELSSRTNVKVADLAAAVVAGQLPGDLDTPDYEIPTDQTSQSPSDHLIDDTDLSVDIGGVSARLQLLGSRLAAADSCDALAHTVTGDDCWPKPATAMVFRHEPDGALSLAGSAGLSSSAQSRWARIPPMRDLPLISVVNHRSAVVVTDPTAIARHFPVSGEHRDEAVIAVPLNHDDHVVGVLAMTWGEAPPDPEVVLSRMTAVADTCARRFEKLTAKPADEPAEPGALALFLEAMSEPAVVLGPVWSNGQVVDFTIELASPAARDAARIEQLNQSGGTLLTTLPEVGSRVLLPALTEVLNTGDPRQLSDVFIAGEREGTAVDYRIDARAVRLWDRIIFTWRVAGDAERLWEQTRFTETATHSGSIRFDPDTGHTQWSPGALALLGREPGDEPADISFLTELANPDDADRLRRDLNAAPGDTIRGRIRGVGDFAGREFAVTVHAEPANGTVTVVLRDVRAAGDVGGEHDRIAAAAERARLIETETRLKALTAPISQTVDHIACRAVETEPGGPAWHDTIRLGEGTILVVVGEVTSGPVDITVARLRHAAIGYAIAGMAPDEILTNLNSLCCHHGDATAAVSIATLDAKENLTDWASAGRNAPIVVDAVGRARWQSGALGMALGAAPGLKYQANRVELEPASRLFLYTESILTIPDTPLPETLAALLSAATRPDPDDALGELSRALPHLDRPLCLVSAQLAG</sequence>
<dbReference type="SUPFAM" id="SSF55781">
    <property type="entry name" value="GAF domain-like"/>
    <property type="match status" value="1"/>
</dbReference>
<feature type="domain" description="ANTAR" evidence="5">
    <location>
        <begin position="19"/>
        <end position="80"/>
    </location>
</feature>
<organism evidence="6 7">
    <name type="scientific">Stackebrandtia endophytica</name>
    <dbReference type="NCBI Taxonomy" id="1496996"/>
    <lineage>
        <taxon>Bacteria</taxon>
        <taxon>Bacillati</taxon>
        <taxon>Actinomycetota</taxon>
        <taxon>Actinomycetes</taxon>
        <taxon>Glycomycetales</taxon>
        <taxon>Glycomycetaceae</taxon>
        <taxon>Stackebrandtia</taxon>
    </lineage>
</organism>
<dbReference type="Gene3D" id="3.30.450.40">
    <property type="match status" value="1"/>
</dbReference>
<dbReference type="GO" id="GO:0016791">
    <property type="term" value="F:phosphatase activity"/>
    <property type="evidence" value="ECO:0007669"/>
    <property type="project" value="TreeGrafter"/>
</dbReference>
<gene>
    <name evidence="6" type="ORF">FB566_1819</name>
</gene>
<keyword evidence="3" id="KW-0804">Transcription</keyword>
<dbReference type="Gene3D" id="3.60.40.10">
    <property type="entry name" value="PPM-type phosphatase domain"/>
    <property type="match status" value="1"/>
</dbReference>
<evidence type="ECO:0000256" key="3">
    <source>
        <dbReference type="ARBA" id="ARBA00023163"/>
    </source>
</evidence>
<reference evidence="6 7" key="1">
    <citation type="submission" date="2019-06" db="EMBL/GenBank/DDBJ databases">
        <title>Sequencing the genomes of 1000 actinobacteria strains.</title>
        <authorList>
            <person name="Klenk H.-P."/>
        </authorList>
    </citation>
    <scope>NUCLEOTIDE SEQUENCE [LARGE SCALE GENOMIC DNA]</scope>
    <source>
        <strain evidence="6 7">DSM 45928</strain>
    </source>
</reference>
<dbReference type="Pfam" id="PF03861">
    <property type="entry name" value="ANTAR"/>
    <property type="match status" value="1"/>
</dbReference>
<proteinExistence type="predicted"/>
<dbReference type="InterPro" id="IPR052016">
    <property type="entry name" value="Bact_Sigma-Reg"/>
</dbReference>
<name>A0A543AUQ9_9ACTN</name>
<evidence type="ECO:0000256" key="1">
    <source>
        <dbReference type="ARBA" id="ARBA00022801"/>
    </source>
</evidence>
<dbReference type="Gene3D" id="3.30.450.20">
    <property type="entry name" value="PAS domain"/>
    <property type="match status" value="1"/>
</dbReference>
<evidence type="ECO:0000313" key="7">
    <source>
        <dbReference type="Proteomes" id="UP000317043"/>
    </source>
</evidence>
<evidence type="ECO:0000259" key="5">
    <source>
        <dbReference type="PROSITE" id="PS50921"/>
    </source>
</evidence>
<evidence type="ECO:0000256" key="4">
    <source>
        <dbReference type="SAM" id="MobiDB-lite"/>
    </source>
</evidence>
<dbReference type="Pfam" id="PF07228">
    <property type="entry name" value="SpoIIE"/>
    <property type="match status" value="1"/>
</dbReference>
<dbReference type="InterPro" id="IPR001932">
    <property type="entry name" value="PPM-type_phosphatase-like_dom"/>
</dbReference>
<evidence type="ECO:0000313" key="6">
    <source>
        <dbReference type="EMBL" id="TQL76295.1"/>
    </source>
</evidence>
<dbReference type="AlphaFoldDB" id="A0A543AUQ9"/>
<dbReference type="SUPFAM" id="SSF52172">
    <property type="entry name" value="CheY-like"/>
    <property type="match status" value="1"/>
</dbReference>
<dbReference type="Gene3D" id="1.10.10.10">
    <property type="entry name" value="Winged helix-like DNA-binding domain superfamily/Winged helix DNA-binding domain"/>
    <property type="match status" value="1"/>
</dbReference>
<keyword evidence="1" id="KW-0378">Hydrolase</keyword>
<dbReference type="InterPro" id="IPR036388">
    <property type="entry name" value="WH-like_DNA-bd_sf"/>
</dbReference>
<dbReference type="InParanoid" id="A0A543AUQ9"/>
<accession>A0A543AUQ9</accession>
<dbReference type="InterPro" id="IPR005561">
    <property type="entry name" value="ANTAR"/>
</dbReference>
<dbReference type="RefSeq" id="WP_142037481.1">
    <property type="nucleotide sequence ID" value="NZ_JBHTGS010000001.1"/>
</dbReference>
<dbReference type="PANTHER" id="PTHR43156:SF2">
    <property type="entry name" value="STAGE II SPORULATION PROTEIN E"/>
    <property type="match status" value="1"/>
</dbReference>
<dbReference type="SMART" id="SM01012">
    <property type="entry name" value="ANTAR"/>
    <property type="match status" value="1"/>
</dbReference>
<dbReference type="PANTHER" id="PTHR43156">
    <property type="entry name" value="STAGE II SPORULATION PROTEIN E-RELATED"/>
    <property type="match status" value="1"/>
</dbReference>
<comment type="caution">
    <text evidence="6">The sequence shown here is derived from an EMBL/GenBank/DDBJ whole genome shotgun (WGS) entry which is preliminary data.</text>
</comment>
<keyword evidence="2" id="KW-0805">Transcription regulation</keyword>
<dbReference type="EMBL" id="VFOW01000001">
    <property type="protein sequence ID" value="TQL76295.1"/>
    <property type="molecule type" value="Genomic_DNA"/>
</dbReference>
<evidence type="ECO:0000256" key="2">
    <source>
        <dbReference type="ARBA" id="ARBA00023015"/>
    </source>
</evidence>
<feature type="region of interest" description="Disordered" evidence="4">
    <location>
        <begin position="87"/>
        <end position="109"/>
    </location>
</feature>
<dbReference type="GO" id="GO:0003723">
    <property type="term" value="F:RNA binding"/>
    <property type="evidence" value="ECO:0007669"/>
    <property type="project" value="InterPro"/>
</dbReference>
<dbReference type="InterPro" id="IPR029016">
    <property type="entry name" value="GAF-like_dom_sf"/>
</dbReference>
<dbReference type="InterPro" id="IPR011006">
    <property type="entry name" value="CheY-like_superfamily"/>
</dbReference>
<dbReference type="InterPro" id="IPR036457">
    <property type="entry name" value="PPM-type-like_dom_sf"/>
</dbReference>
<keyword evidence="7" id="KW-1185">Reference proteome</keyword>
<dbReference type="OrthoDB" id="7943561at2"/>
<protein>
    <submittedName>
        <fullName evidence="6">Stage II sporulation protein E</fullName>
    </submittedName>
</protein>